<evidence type="ECO:0000313" key="3">
    <source>
        <dbReference type="Proteomes" id="UP001066276"/>
    </source>
</evidence>
<organism evidence="2 3">
    <name type="scientific">Pleurodeles waltl</name>
    <name type="common">Iberian ribbed newt</name>
    <dbReference type="NCBI Taxonomy" id="8319"/>
    <lineage>
        <taxon>Eukaryota</taxon>
        <taxon>Metazoa</taxon>
        <taxon>Chordata</taxon>
        <taxon>Craniata</taxon>
        <taxon>Vertebrata</taxon>
        <taxon>Euteleostomi</taxon>
        <taxon>Amphibia</taxon>
        <taxon>Batrachia</taxon>
        <taxon>Caudata</taxon>
        <taxon>Salamandroidea</taxon>
        <taxon>Salamandridae</taxon>
        <taxon>Pleurodelinae</taxon>
        <taxon>Pleurodeles</taxon>
    </lineage>
</organism>
<dbReference type="EMBL" id="JANPWB010000006">
    <property type="protein sequence ID" value="KAJ1177641.1"/>
    <property type="molecule type" value="Genomic_DNA"/>
</dbReference>
<evidence type="ECO:0000313" key="2">
    <source>
        <dbReference type="EMBL" id="KAJ1177641.1"/>
    </source>
</evidence>
<keyword evidence="3" id="KW-1185">Reference proteome</keyword>
<accession>A0AAV7TN69</accession>
<gene>
    <name evidence="2" type="ORF">NDU88_002893</name>
</gene>
<proteinExistence type="predicted"/>
<dbReference type="Proteomes" id="UP001066276">
    <property type="component" value="Chromosome 3_2"/>
</dbReference>
<feature type="region of interest" description="Disordered" evidence="1">
    <location>
        <begin position="1"/>
        <end position="25"/>
    </location>
</feature>
<dbReference type="AlphaFoldDB" id="A0AAV7TN69"/>
<reference evidence="2" key="1">
    <citation type="journal article" date="2022" name="bioRxiv">
        <title>Sequencing and chromosome-scale assembly of the giantPleurodeles waltlgenome.</title>
        <authorList>
            <person name="Brown T."/>
            <person name="Elewa A."/>
            <person name="Iarovenko S."/>
            <person name="Subramanian E."/>
            <person name="Araus A.J."/>
            <person name="Petzold A."/>
            <person name="Susuki M."/>
            <person name="Suzuki K.-i.T."/>
            <person name="Hayashi T."/>
            <person name="Toyoda A."/>
            <person name="Oliveira C."/>
            <person name="Osipova E."/>
            <person name="Leigh N.D."/>
            <person name="Simon A."/>
            <person name="Yun M.H."/>
        </authorList>
    </citation>
    <scope>NUCLEOTIDE SEQUENCE</scope>
    <source>
        <strain evidence="2">20211129_DDA</strain>
        <tissue evidence="2">Liver</tissue>
    </source>
</reference>
<comment type="caution">
    <text evidence="2">The sequence shown here is derived from an EMBL/GenBank/DDBJ whole genome shotgun (WGS) entry which is preliminary data.</text>
</comment>
<feature type="compositionally biased region" description="Basic and acidic residues" evidence="1">
    <location>
        <begin position="15"/>
        <end position="25"/>
    </location>
</feature>
<protein>
    <submittedName>
        <fullName evidence="2">Uncharacterized protein</fullName>
    </submittedName>
</protein>
<name>A0AAV7TN69_PLEWA</name>
<sequence length="105" mass="11585">MVKPKPPRTQANTEPETRVAEGKSRLHADTLHRMSETLTTHSAQFDKGREAREQGLECAGFPLTARVPEQNPEKRTGLIAKLGCRMRSNMDGCPGGQDPQEDTSI</sequence>
<evidence type="ECO:0000256" key="1">
    <source>
        <dbReference type="SAM" id="MobiDB-lite"/>
    </source>
</evidence>